<keyword evidence="3" id="KW-0479">Metal-binding</keyword>
<dbReference type="RefSeq" id="WP_073067993.1">
    <property type="nucleotide sequence ID" value="NZ_FQUS01000028.1"/>
</dbReference>
<dbReference type="Gene3D" id="3.40.50.1010">
    <property type="entry name" value="5'-nuclease"/>
    <property type="match status" value="1"/>
</dbReference>
<evidence type="ECO:0000259" key="6">
    <source>
        <dbReference type="Pfam" id="PF01850"/>
    </source>
</evidence>
<evidence type="ECO:0000256" key="1">
    <source>
        <dbReference type="ARBA" id="ARBA00022649"/>
    </source>
</evidence>
<dbReference type="InterPro" id="IPR029060">
    <property type="entry name" value="PIN-like_dom_sf"/>
</dbReference>
<organism evidence="7 8">
    <name type="scientific">Fodinibius roseus</name>
    <dbReference type="NCBI Taxonomy" id="1194090"/>
    <lineage>
        <taxon>Bacteria</taxon>
        <taxon>Pseudomonadati</taxon>
        <taxon>Balneolota</taxon>
        <taxon>Balneolia</taxon>
        <taxon>Balneolales</taxon>
        <taxon>Balneolaceae</taxon>
        <taxon>Fodinibius</taxon>
    </lineage>
</organism>
<keyword evidence="5" id="KW-0460">Magnesium</keyword>
<evidence type="ECO:0000256" key="3">
    <source>
        <dbReference type="ARBA" id="ARBA00022723"/>
    </source>
</evidence>
<protein>
    <recommendedName>
        <fullName evidence="6">PIN domain-containing protein</fullName>
    </recommendedName>
</protein>
<dbReference type="AlphaFoldDB" id="A0A1M5JW67"/>
<dbReference type="GO" id="GO:0016787">
    <property type="term" value="F:hydrolase activity"/>
    <property type="evidence" value="ECO:0007669"/>
    <property type="project" value="UniProtKB-KW"/>
</dbReference>
<dbReference type="GO" id="GO:0046872">
    <property type="term" value="F:metal ion binding"/>
    <property type="evidence" value="ECO:0007669"/>
    <property type="project" value="UniProtKB-KW"/>
</dbReference>
<name>A0A1M5JW67_9BACT</name>
<proteinExistence type="predicted"/>
<keyword evidence="2" id="KW-0540">Nuclease</keyword>
<keyword evidence="4" id="KW-0378">Hydrolase</keyword>
<accession>A0A1M5JW67</accession>
<reference evidence="7 8" key="1">
    <citation type="submission" date="2016-11" db="EMBL/GenBank/DDBJ databases">
        <authorList>
            <person name="Jaros S."/>
            <person name="Januszkiewicz K."/>
            <person name="Wedrychowicz H."/>
        </authorList>
    </citation>
    <scope>NUCLEOTIDE SEQUENCE [LARGE SCALE GENOMIC DNA]</scope>
    <source>
        <strain evidence="7 8">DSM 21986</strain>
    </source>
</reference>
<dbReference type="GO" id="GO:0004540">
    <property type="term" value="F:RNA nuclease activity"/>
    <property type="evidence" value="ECO:0007669"/>
    <property type="project" value="TreeGrafter"/>
</dbReference>
<dbReference type="EMBL" id="FQUS01000028">
    <property type="protein sequence ID" value="SHG44263.1"/>
    <property type="molecule type" value="Genomic_DNA"/>
</dbReference>
<dbReference type="SUPFAM" id="SSF88723">
    <property type="entry name" value="PIN domain-like"/>
    <property type="match status" value="1"/>
</dbReference>
<evidence type="ECO:0000313" key="8">
    <source>
        <dbReference type="Proteomes" id="UP000184041"/>
    </source>
</evidence>
<dbReference type="Pfam" id="PF01850">
    <property type="entry name" value="PIN"/>
    <property type="match status" value="1"/>
</dbReference>
<feature type="domain" description="PIN" evidence="6">
    <location>
        <begin position="2"/>
        <end position="121"/>
    </location>
</feature>
<dbReference type="InterPro" id="IPR051749">
    <property type="entry name" value="PINc/VapC_TA_RNase"/>
</dbReference>
<keyword evidence="8" id="KW-1185">Reference proteome</keyword>
<dbReference type="Proteomes" id="UP000184041">
    <property type="component" value="Unassembled WGS sequence"/>
</dbReference>
<dbReference type="InterPro" id="IPR002716">
    <property type="entry name" value="PIN_dom"/>
</dbReference>
<keyword evidence="1" id="KW-1277">Toxin-antitoxin system</keyword>
<evidence type="ECO:0000256" key="5">
    <source>
        <dbReference type="ARBA" id="ARBA00022842"/>
    </source>
</evidence>
<gene>
    <name evidence="7" type="ORF">SAMN05443144_12850</name>
</gene>
<dbReference type="PANTHER" id="PTHR42740">
    <property type="entry name" value="RIBONUCLEASE VAPC3"/>
    <property type="match status" value="1"/>
</dbReference>
<dbReference type="PANTHER" id="PTHR42740:SF1">
    <property type="entry name" value="RIBONUCLEASE VAPC3"/>
    <property type="match status" value="1"/>
</dbReference>
<dbReference type="CDD" id="cd18760">
    <property type="entry name" value="PIN_MtVapC3-like"/>
    <property type="match status" value="1"/>
</dbReference>
<dbReference type="STRING" id="1194090.SAMN05443144_12850"/>
<evidence type="ECO:0000313" key="7">
    <source>
        <dbReference type="EMBL" id="SHG44263.1"/>
    </source>
</evidence>
<evidence type="ECO:0000256" key="4">
    <source>
        <dbReference type="ARBA" id="ARBA00022801"/>
    </source>
</evidence>
<dbReference type="OrthoDB" id="9811788at2"/>
<evidence type="ECO:0000256" key="2">
    <source>
        <dbReference type="ARBA" id="ARBA00022722"/>
    </source>
</evidence>
<sequence length="131" mass="14808">MILVDTSVWIDYFNGLENKQTESLDRILSEQSVLVGDIILTEILQGFDSVKEFRLAKQALDPLDCVHLGGKSLAIKAASNFRFLRSKGVTIRKTVDMLIGSWCIEHEVELLHNDKDFAQIATQLPLQIYTD</sequence>